<dbReference type="Gene3D" id="2.160.20.10">
    <property type="entry name" value="Single-stranded right-handed beta-helix, Pectin lyase-like"/>
    <property type="match status" value="2"/>
</dbReference>
<dbReference type="AlphaFoldDB" id="A0A3A1UWP9"/>
<feature type="domain" description="Right handed beta helix" evidence="2">
    <location>
        <begin position="278"/>
        <end position="415"/>
    </location>
</feature>
<dbReference type="OrthoDB" id="2488735at2"/>
<dbReference type="Proteomes" id="UP000266482">
    <property type="component" value="Unassembled WGS sequence"/>
</dbReference>
<dbReference type="InterPro" id="IPR011050">
    <property type="entry name" value="Pectin_lyase_fold/virulence"/>
</dbReference>
<comment type="caution">
    <text evidence="3">The sequence shown here is derived from an EMBL/GenBank/DDBJ whole genome shotgun (WGS) entry which is preliminary data.</text>
</comment>
<dbReference type="SMART" id="SM00710">
    <property type="entry name" value="PbH1"/>
    <property type="match status" value="8"/>
</dbReference>
<accession>A0A3A1UWP9</accession>
<keyword evidence="4" id="KW-1185">Reference proteome</keyword>
<dbReference type="SUPFAM" id="SSF51126">
    <property type="entry name" value="Pectin lyase-like"/>
    <property type="match status" value="1"/>
</dbReference>
<dbReference type="EMBL" id="QXQA01000006">
    <property type="protein sequence ID" value="RIX52625.1"/>
    <property type="molecule type" value="Genomic_DNA"/>
</dbReference>
<gene>
    <name evidence="3" type="ORF">D3P08_11420</name>
</gene>
<evidence type="ECO:0000259" key="2">
    <source>
        <dbReference type="Pfam" id="PF13229"/>
    </source>
</evidence>
<dbReference type="InterPro" id="IPR006626">
    <property type="entry name" value="PbH1"/>
</dbReference>
<evidence type="ECO:0000313" key="3">
    <source>
        <dbReference type="EMBL" id="RIX52625.1"/>
    </source>
</evidence>
<name>A0A3A1UWP9_9BACL</name>
<proteinExistence type="predicted"/>
<reference evidence="3 4" key="1">
    <citation type="submission" date="2018-09" db="EMBL/GenBank/DDBJ databases">
        <title>Paenibacillus aracenensis nov. sp. isolated from a cave in southern Spain.</title>
        <authorList>
            <person name="Jurado V."/>
            <person name="Gutierrez-Patricio S."/>
            <person name="Gonzalez-Pimentel J.L."/>
            <person name="Miller A.Z."/>
            <person name="Laiz L."/>
            <person name="Saiz-Jimenez C."/>
        </authorList>
    </citation>
    <scope>NUCLEOTIDE SEQUENCE [LARGE SCALE GENOMIC DNA]</scope>
    <source>
        <strain evidence="3 4">DSM 22867</strain>
    </source>
</reference>
<protein>
    <recommendedName>
        <fullName evidence="2">Right handed beta helix domain-containing protein</fullName>
    </recommendedName>
</protein>
<evidence type="ECO:0000256" key="1">
    <source>
        <dbReference type="SAM" id="MobiDB-lite"/>
    </source>
</evidence>
<organism evidence="3 4">
    <name type="scientific">Paenibacillus nanensis</name>
    <dbReference type="NCBI Taxonomy" id="393251"/>
    <lineage>
        <taxon>Bacteria</taxon>
        <taxon>Bacillati</taxon>
        <taxon>Bacillota</taxon>
        <taxon>Bacilli</taxon>
        <taxon>Bacillales</taxon>
        <taxon>Paenibacillaceae</taxon>
        <taxon>Paenibacillus</taxon>
    </lineage>
</organism>
<dbReference type="CDD" id="cd12215">
    <property type="entry name" value="ChiC_BD"/>
    <property type="match status" value="1"/>
</dbReference>
<evidence type="ECO:0000313" key="4">
    <source>
        <dbReference type="Proteomes" id="UP000266482"/>
    </source>
</evidence>
<dbReference type="Pfam" id="PF13229">
    <property type="entry name" value="Beta_helix"/>
    <property type="match status" value="1"/>
</dbReference>
<dbReference type="InterPro" id="IPR012334">
    <property type="entry name" value="Pectin_lyas_fold"/>
</dbReference>
<sequence length="797" mass="88630">MLGINNALKWAVENNFDYIILPKNQYAICYPNPILIAYNHITLDFHGSTLKVIYDSDSKSPFDPRPGATDYFNYPGPYSGTPDGVSIVFRNANHSHVKNAILIGCKADRSFSNAAEAKIEWTHGIQLASGSAYCSVSHCTISSYMGDGVNINSTSPAALAGFSLGLTANEIDPVTGALIPSTNQTMVSKLIDLPSTPYDSMLISGFGYTRVTALNQKEVDVIYYNASNGYLSRYSNKKIYTPISIPPDARKFRLLFRNETDAAKNMQFTIQYGLSPHHNTIEFNEIYNTHRGGILLGGNYNIIRNNSIHDGNGLLDRKPLFPSTTRYGINQEDAYGDHSIVRDNLLYNLNHGILLGCWSADVYNNLFYNLTGNAVNLYVVQSVTVRQNQMYRCQAGVGIMTTNLPGAHVVIENNNMAYITNQTINGVGYEVYFERNVLIDVNSFSMPDDDKYVCRENRFIWTDKVAGIPFFTVNRTEYSVFIGLGVQREIYSRVYEHIGSIFQNMHLRLETRNQSTKTESVTLRDCNFFNSLLSNRIYATKSRHVSIQTCKLADTVVKIGNINTPDFSATTSISDSKIIATTVPYMIQNESNTGYGWVEMDRSVIEINNTTFNYFVTNVYAVANTASIILKNSTVSYTGTSPYPLPSYYEQSKKTAIRTFVNSRNRFVNIVLPQGEAGRYLDYDPAVEGLQPPVTGYWFRGDTYKHAAPAPGGYAGWICISSGYASAASWKASTAVRIGDQIQVNGRVYEAMTSGTTGASPPAWPTAPNATQTDNTVTWRDMGSLAQFRRYAPISEN</sequence>
<feature type="region of interest" description="Disordered" evidence="1">
    <location>
        <begin position="754"/>
        <end position="773"/>
    </location>
</feature>
<dbReference type="InterPro" id="IPR039448">
    <property type="entry name" value="Beta_helix"/>
</dbReference>